<protein>
    <submittedName>
        <fullName evidence="1">Uncharacterized protein</fullName>
    </submittedName>
</protein>
<gene>
    <name evidence="1" type="ORF">KK137_10395</name>
</gene>
<dbReference type="EMBL" id="JAHFVK010000002">
    <property type="protein sequence ID" value="MBT2134744.1"/>
    <property type="molecule type" value="Genomic_DNA"/>
</dbReference>
<evidence type="ECO:0000313" key="2">
    <source>
        <dbReference type="Proteomes" id="UP000811255"/>
    </source>
</evidence>
<reference evidence="1 2" key="1">
    <citation type="submission" date="2021-05" db="EMBL/GenBank/DDBJ databases">
        <title>Croceibacterium sp. LX-88 genome sequence.</title>
        <authorList>
            <person name="Luo X."/>
        </authorList>
    </citation>
    <scope>NUCLEOTIDE SEQUENCE [LARGE SCALE GENOMIC DNA]</scope>
    <source>
        <strain evidence="1 2">LX-88</strain>
    </source>
</reference>
<dbReference type="RefSeq" id="WP_214536369.1">
    <property type="nucleotide sequence ID" value="NZ_JAHFVK010000002.1"/>
</dbReference>
<proteinExistence type="predicted"/>
<keyword evidence="2" id="KW-1185">Reference proteome</keyword>
<sequence length="100" mass="11453">MQNKYSSKSDPEVKNYDIEPLTKCLLSILYCLESSDDSQINPDFALEMMEGIIKEIREMGGEFVKEFLSSVKKQQVNEGDPLRRKFSEGFAEDFGFDALI</sequence>
<organism evidence="1 2">
    <name type="scientific">Croceibacterium selenioxidans</name>
    <dbReference type="NCBI Taxonomy" id="2838833"/>
    <lineage>
        <taxon>Bacteria</taxon>
        <taxon>Pseudomonadati</taxon>
        <taxon>Pseudomonadota</taxon>
        <taxon>Alphaproteobacteria</taxon>
        <taxon>Sphingomonadales</taxon>
        <taxon>Erythrobacteraceae</taxon>
        <taxon>Croceibacterium</taxon>
    </lineage>
</organism>
<evidence type="ECO:0000313" key="1">
    <source>
        <dbReference type="EMBL" id="MBT2134744.1"/>
    </source>
</evidence>
<comment type="caution">
    <text evidence="1">The sequence shown here is derived from an EMBL/GenBank/DDBJ whole genome shotgun (WGS) entry which is preliminary data.</text>
</comment>
<name>A0ABS5W4W1_9SPHN</name>
<dbReference type="Proteomes" id="UP000811255">
    <property type="component" value="Unassembled WGS sequence"/>
</dbReference>
<accession>A0ABS5W4W1</accession>